<dbReference type="PANTHER" id="PTHR42110">
    <property type="entry name" value="L-ASPARAGINASE, PUTATIVE (AFU_ORTHOLOGUE AFUA_3G11890)-RELATED"/>
    <property type="match status" value="1"/>
</dbReference>
<evidence type="ECO:0000313" key="2">
    <source>
        <dbReference type="Proteomes" id="UP001519887"/>
    </source>
</evidence>
<name>A0ABS7CHG0_9BACL</name>
<dbReference type="InterPro" id="IPR010349">
    <property type="entry name" value="Asparaginase_II"/>
</dbReference>
<gene>
    <name evidence="1" type="ORF">K0U00_40520</name>
</gene>
<comment type="caution">
    <text evidence="1">The sequence shown here is derived from an EMBL/GenBank/DDBJ whole genome shotgun (WGS) entry which is preliminary data.</text>
</comment>
<feature type="non-terminal residue" evidence="1">
    <location>
        <position position="179"/>
    </location>
</feature>
<reference evidence="1 2" key="1">
    <citation type="submission" date="2021-07" db="EMBL/GenBank/DDBJ databases">
        <title>Paenibacillus radiodurans sp. nov., isolated from the southeastern edge of Tengger Desert.</title>
        <authorList>
            <person name="Zhang G."/>
        </authorList>
    </citation>
    <scope>NUCLEOTIDE SEQUENCE [LARGE SCALE GENOMIC DNA]</scope>
    <source>
        <strain evidence="1 2">CCM 7311</strain>
    </source>
</reference>
<organism evidence="1 2">
    <name type="scientific">Paenibacillus sepulcri</name>
    <dbReference type="NCBI Taxonomy" id="359917"/>
    <lineage>
        <taxon>Bacteria</taxon>
        <taxon>Bacillati</taxon>
        <taxon>Bacillota</taxon>
        <taxon>Bacilli</taxon>
        <taxon>Bacillales</taxon>
        <taxon>Paenibacillaceae</taxon>
        <taxon>Paenibacillus</taxon>
    </lineage>
</organism>
<dbReference type="Pfam" id="PF06089">
    <property type="entry name" value="Asparaginase_II"/>
    <property type="match status" value="1"/>
</dbReference>
<sequence length="179" mass="19852">MSDKPNTEQMAIQGLGEPLEVTIRGDRAEDIYSGHVVVVSMDGKIMAHAGDPDIWTFIRSTAKPIQAIPSVRAGVMEKFGFDTRALALMTSSHRGSPEHIAVLEQMLKLTGIKEADLVFDEAKPADPRIRDEWARKGGLPRKLYHVCAGKHIGLLALCKLRGWPMESYTDPEHPLQQEL</sequence>
<proteinExistence type="predicted"/>
<evidence type="ECO:0000313" key="1">
    <source>
        <dbReference type="EMBL" id="MBW7460367.1"/>
    </source>
</evidence>
<accession>A0ABS7CHG0</accession>
<dbReference type="Proteomes" id="UP001519887">
    <property type="component" value="Unassembled WGS sequence"/>
</dbReference>
<dbReference type="PANTHER" id="PTHR42110:SF1">
    <property type="entry name" value="L-ASPARAGINASE, PUTATIVE (AFU_ORTHOLOGUE AFUA_3G11890)-RELATED"/>
    <property type="match status" value="1"/>
</dbReference>
<keyword evidence="2" id="KW-1185">Reference proteome</keyword>
<protein>
    <submittedName>
        <fullName evidence="1">Asparaginase</fullName>
    </submittedName>
</protein>
<dbReference type="EMBL" id="JAHZIK010002183">
    <property type="protein sequence ID" value="MBW7460367.1"/>
    <property type="molecule type" value="Genomic_DNA"/>
</dbReference>